<comment type="caution">
    <text evidence="2">The sequence shown here is derived from an EMBL/GenBank/DDBJ whole genome shotgun (WGS) entry which is preliminary data.</text>
</comment>
<dbReference type="PANTHER" id="PTHR33307">
    <property type="entry name" value="ALPHA-RHAMNOSIDASE (EUROFUNG)"/>
    <property type="match status" value="1"/>
</dbReference>
<evidence type="ECO:0000259" key="1">
    <source>
        <dbReference type="Pfam" id="PF17390"/>
    </source>
</evidence>
<accession>A0ABS2L0P1</accession>
<feature type="domain" description="Alpha-L-rhamnosidase C-terminal" evidence="1">
    <location>
        <begin position="36"/>
        <end position="102"/>
    </location>
</feature>
<proteinExistence type="predicted"/>
<dbReference type="Proteomes" id="UP000776164">
    <property type="component" value="Unassembled WGS sequence"/>
</dbReference>
<dbReference type="PANTHER" id="PTHR33307:SF6">
    <property type="entry name" value="ALPHA-RHAMNOSIDASE (EUROFUNG)-RELATED"/>
    <property type="match status" value="1"/>
</dbReference>
<evidence type="ECO:0000313" key="3">
    <source>
        <dbReference type="Proteomes" id="UP000776164"/>
    </source>
</evidence>
<sequence>MWERWEGWDADGLPYESHNDFSKGAVITFLHRHVAGIRPVVDGTGYRRFEISPSLGGGLSSAKGRLETPHGEIISSWTLAGGIFRIRIVVPAGTTYKLTMPDG</sequence>
<dbReference type="EMBL" id="JAFBBU010000001">
    <property type="protein sequence ID" value="MBM7470651.1"/>
    <property type="molecule type" value="Genomic_DNA"/>
</dbReference>
<dbReference type="InterPro" id="IPR016007">
    <property type="entry name" value="Alpha_rhamnosid"/>
</dbReference>
<dbReference type="Gene3D" id="2.60.420.10">
    <property type="entry name" value="Maltose phosphorylase, domain 3"/>
    <property type="match status" value="1"/>
</dbReference>
<dbReference type="InterPro" id="IPR035398">
    <property type="entry name" value="Bac_rhamnosid_C"/>
</dbReference>
<dbReference type="InterPro" id="IPR008928">
    <property type="entry name" value="6-hairpin_glycosidase_sf"/>
</dbReference>
<name>A0ABS2L0P1_9MICO</name>
<dbReference type="Pfam" id="PF17390">
    <property type="entry name" value="Bac_rhamnosid_C"/>
    <property type="match status" value="1"/>
</dbReference>
<dbReference type="SUPFAM" id="SSF48208">
    <property type="entry name" value="Six-hairpin glycosidases"/>
    <property type="match status" value="1"/>
</dbReference>
<reference evidence="2 3" key="1">
    <citation type="submission" date="2021-01" db="EMBL/GenBank/DDBJ databases">
        <title>Sequencing the genomes of 1000 actinobacteria strains.</title>
        <authorList>
            <person name="Klenk H.-P."/>
        </authorList>
    </citation>
    <scope>NUCLEOTIDE SEQUENCE [LARGE SCALE GENOMIC DNA]</scope>
    <source>
        <strain evidence="2 3">DSM 13057</strain>
    </source>
</reference>
<organism evidence="2 3">
    <name type="scientific">Subtercola frigoramans</name>
    <dbReference type="NCBI Taxonomy" id="120298"/>
    <lineage>
        <taxon>Bacteria</taxon>
        <taxon>Bacillati</taxon>
        <taxon>Actinomycetota</taxon>
        <taxon>Actinomycetes</taxon>
        <taxon>Micrococcales</taxon>
        <taxon>Microbacteriaceae</taxon>
        <taxon>Subtercola</taxon>
    </lineage>
</organism>
<gene>
    <name evidence="2" type="ORF">JOE66_000285</name>
</gene>
<evidence type="ECO:0000313" key="2">
    <source>
        <dbReference type="EMBL" id="MBM7470651.1"/>
    </source>
</evidence>
<protein>
    <recommendedName>
        <fullName evidence="1">Alpha-L-rhamnosidase C-terminal domain-containing protein</fullName>
    </recommendedName>
</protein>
<keyword evidence="3" id="KW-1185">Reference proteome</keyword>